<dbReference type="InterPro" id="IPR050109">
    <property type="entry name" value="HTH-type_TetR-like_transc_reg"/>
</dbReference>
<keyword evidence="7" id="KW-0614">Plasmid</keyword>
<evidence type="ECO:0000259" key="6">
    <source>
        <dbReference type="PROSITE" id="PS50977"/>
    </source>
</evidence>
<keyword evidence="1" id="KW-0805">Transcription regulation</keyword>
<protein>
    <submittedName>
        <fullName evidence="7">TetR/AcrR family transcriptional regulator</fullName>
    </submittedName>
</protein>
<evidence type="ECO:0000256" key="1">
    <source>
        <dbReference type="ARBA" id="ARBA00023015"/>
    </source>
</evidence>
<accession>A0A6G7VQ65</accession>
<dbReference type="PANTHER" id="PTHR30055">
    <property type="entry name" value="HTH-TYPE TRANSCRIPTIONAL REGULATOR RUTR"/>
    <property type="match status" value="1"/>
</dbReference>
<dbReference type="Proteomes" id="UP000500791">
    <property type="component" value="Plasmid unnamed2"/>
</dbReference>
<evidence type="ECO:0000313" key="8">
    <source>
        <dbReference type="Proteomes" id="UP000500791"/>
    </source>
</evidence>
<keyword evidence="8" id="KW-1185">Reference proteome</keyword>
<evidence type="ECO:0000256" key="3">
    <source>
        <dbReference type="ARBA" id="ARBA00023163"/>
    </source>
</evidence>
<dbReference type="PANTHER" id="PTHR30055:SF234">
    <property type="entry name" value="HTH-TYPE TRANSCRIPTIONAL REGULATOR BETI"/>
    <property type="match status" value="1"/>
</dbReference>
<dbReference type="RefSeq" id="WP_166194567.1">
    <property type="nucleotide sequence ID" value="NZ_CP049813.1"/>
</dbReference>
<dbReference type="SUPFAM" id="SSF46689">
    <property type="entry name" value="Homeodomain-like"/>
    <property type="match status" value="1"/>
</dbReference>
<gene>
    <name evidence="7" type="ORF">G8E03_15345</name>
</gene>
<dbReference type="EMBL" id="CP049813">
    <property type="protein sequence ID" value="QIK42223.1"/>
    <property type="molecule type" value="Genomic_DNA"/>
</dbReference>
<feature type="region of interest" description="Disordered" evidence="5">
    <location>
        <begin position="1"/>
        <end position="24"/>
    </location>
</feature>
<feature type="DNA-binding region" description="H-T-H motif" evidence="4">
    <location>
        <begin position="54"/>
        <end position="73"/>
    </location>
</feature>
<sequence>MSYAERNPATPPQSTAVPHPKRRLTRARKGEITRAKIMAAAIEAVGKHGFAGATIARIADGAGVAHGTFYTYFDSRQALLEQMLPDISVELLNHIRDVVLKAPDDPIARERARMEGFLEFLRDTPHLFTMLHEGESHTREGFRRHVELQTDSYLSALQHEARLGHLRFESTNQLHVVCRILMASRDYISAHYCMRDGKVVAPPPHVVDSYMTFVVGGLFKNAGGNPPE</sequence>
<keyword evidence="3" id="KW-0804">Transcription</keyword>
<organism evidence="7 8">
    <name type="scientific">Pontivivens nitratireducens</name>
    <dbReference type="NCBI Taxonomy" id="2758038"/>
    <lineage>
        <taxon>Bacteria</taxon>
        <taxon>Pseudomonadati</taxon>
        <taxon>Pseudomonadota</taxon>
        <taxon>Alphaproteobacteria</taxon>
        <taxon>Rhodobacterales</taxon>
        <taxon>Paracoccaceae</taxon>
        <taxon>Pontivivens</taxon>
    </lineage>
</organism>
<feature type="domain" description="HTH tetR-type" evidence="6">
    <location>
        <begin position="31"/>
        <end position="91"/>
    </location>
</feature>
<dbReference type="PRINTS" id="PR00455">
    <property type="entry name" value="HTHTETR"/>
</dbReference>
<dbReference type="Pfam" id="PF00440">
    <property type="entry name" value="TetR_N"/>
    <property type="match status" value="1"/>
</dbReference>
<reference evidence="7 8" key="1">
    <citation type="submission" date="2020-03" db="EMBL/GenBank/DDBJ databases">
        <title>Complete genome sequence of Monaibacterium sp. ALG8 with diverse plasmids.</title>
        <authorList>
            <person name="Sun C."/>
        </authorList>
    </citation>
    <scope>NUCLEOTIDE SEQUENCE [LARGE SCALE GENOMIC DNA]</scope>
    <source>
        <strain evidence="7 8">ALG8</strain>
        <plasmid evidence="7 8">unnamed2</plasmid>
    </source>
</reference>
<dbReference type="InterPro" id="IPR001647">
    <property type="entry name" value="HTH_TetR"/>
</dbReference>
<proteinExistence type="predicted"/>
<dbReference type="GO" id="GO:0000976">
    <property type="term" value="F:transcription cis-regulatory region binding"/>
    <property type="evidence" value="ECO:0007669"/>
    <property type="project" value="TreeGrafter"/>
</dbReference>
<dbReference type="AlphaFoldDB" id="A0A6G7VQ65"/>
<evidence type="ECO:0000256" key="2">
    <source>
        <dbReference type="ARBA" id="ARBA00023125"/>
    </source>
</evidence>
<geneLocation type="plasmid" evidence="7 8">
    <name>unnamed2</name>
</geneLocation>
<dbReference type="Gene3D" id="1.10.357.10">
    <property type="entry name" value="Tetracycline Repressor, domain 2"/>
    <property type="match status" value="1"/>
</dbReference>
<dbReference type="PROSITE" id="PS50977">
    <property type="entry name" value="HTH_TETR_2"/>
    <property type="match status" value="1"/>
</dbReference>
<name>A0A6G7VQ65_9RHOB</name>
<dbReference type="InterPro" id="IPR009057">
    <property type="entry name" value="Homeodomain-like_sf"/>
</dbReference>
<evidence type="ECO:0000256" key="4">
    <source>
        <dbReference type="PROSITE-ProRule" id="PRU00335"/>
    </source>
</evidence>
<dbReference type="KEGG" id="mon:G8E03_15345"/>
<evidence type="ECO:0000313" key="7">
    <source>
        <dbReference type="EMBL" id="QIK42223.1"/>
    </source>
</evidence>
<evidence type="ECO:0000256" key="5">
    <source>
        <dbReference type="SAM" id="MobiDB-lite"/>
    </source>
</evidence>
<keyword evidence="2 4" id="KW-0238">DNA-binding</keyword>
<dbReference type="GO" id="GO:0003700">
    <property type="term" value="F:DNA-binding transcription factor activity"/>
    <property type="evidence" value="ECO:0007669"/>
    <property type="project" value="TreeGrafter"/>
</dbReference>